<evidence type="ECO:0000256" key="4">
    <source>
        <dbReference type="ARBA" id="ARBA00022728"/>
    </source>
</evidence>
<keyword evidence="9" id="KW-1185">Reference proteome</keyword>
<dbReference type="SUPFAM" id="SSF101233">
    <property type="entry name" value="PWI domain"/>
    <property type="match status" value="1"/>
</dbReference>
<evidence type="ECO:0000256" key="5">
    <source>
        <dbReference type="ARBA" id="ARBA00025004"/>
    </source>
</evidence>
<dbReference type="OrthoDB" id="163257at2759"/>
<reference evidence="8" key="1">
    <citation type="submission" date="2022-12" db="EMBL/GenBank/DDBJ databases">
        <authorList>
            <person name="Brejova B."/>
        </authorList>
    </citation>
    <scope>NUCLEOTIDE SEQUENCE</scope>
</reference>
<dbReference type="InterPro" id="IPR002483">
    <property type="entry name" value="PWI_dom"/>
</dbReference>
<dbReference type="Gene3D" id="1.20.1390.10">
    <property type="entry name" value="PWI domain"/>
    <property type="match status" value="1"/>
</dbReference>
<evidence type="ECO:0000256" key="1">
    <source>
        <dbReference type="ARBA" id="ARBA00005544"/>
    </source>
</evidence>
<dbReference type="InterPro" id="IPR036483">
    <property type="entry name" value="PWI_dom_sf"/>
</dbReference>
<dbReference type="Proteomes" id="UP001152885">
    <property type="component" value="Unassembled WGS sequence"/>
</dbReference>
<name>A0A9W4TZI5_9ASCO</name>
<dbReference type="SMART" id="SM00311">
    <property type="entry name" value="PWI"/>
    <property type="match status" value="1"/>
</dbReference>
<evidence type="ECO:0000256" key="6">
    <source>
        <dbReference type="SAM" id="MobiDB-lite"/>
    </source>
</evidence>
<dbReference type="PROSITE" id="PS51025">
    <property type="entry name" value="PWI"/>
    <property type="match status" value="1"/>
</dbReference>
<sequence length="259" mass="31645">MAIDKKHLVTNDKSVNLEKQEKKLLKRLNNTLIINSNIKLFKFKPWISYKINNILDYNKEQQDDIILEYIFELLNENEEINLENLYFQLIDFLNKENSIKFVLDLYELLIEAQSSETGVAKELLTIQKDKQVIYHDKREPDNKDFEGQNYNKPGENVKRNYTRSRKNYARTNYNRSANHEKTNYNRINNNKEDRERKDDIFNDNQDRERKDDISNHNQDRRERKDDNFNHNQDREREHEFSKYRIGSERDYAHDNYRKR</sequence>
<comment type="function">
    <text evidence="5">Component of the U1 snRNP particle, which recognizes and binds the 5'-splice site of pre-mRNA. Together with other non-snRNP factors, U1 snRNP forms the spliceosomal commitment complex, that targets pre-mRNA to the splicing pathway.</text>
</comment>
<evidence type="ECO:0000256" key="2">
    <source>
        <dbReference type="ARBA" id="ARBA00014280"/>
    </source>
</evidence>
<organism evidence="8 9">
    <name type="scientific">Candida verbasci</name>
    <dbReference type="NCBI Taxonomy" id="1227364"/>
    <lineage>
        <taxon>Eukaryota</taxon>
        <taxon>Fungi</taxon>
        <taxon>Dikarya</taxon>
        <taxon>Ascomycota</taxon>
        <taxon>Saccharomycotina</taxon>
        <taxon>Pichiomycetes</taxon>
        <taxon>Debaryomycetaceae</taxon>
        <taxon>Candida/Lodderomyces clade</taxon>
        <taxon>Candida</taxon>
    </lineage>
</organism>
<accession>A0A9W4TZI5</accession>
<gene>
    <name evidence="8" type="ORF">CANVERA_P4441</name>
</gene>
<dbReference type="GO" id="GO:0005681">
    <property type="term" value="C:spliceosomal complex"/>
    <property type="evidence" value="ECO:0007669"/>
    <property type="project" value="UniProtKB-KW"/>
</dbReference>
<keyword evidence="3" id="KW-0507">mRNA processing</keyword>
<dbReference type="GO" id="GO:0006397">
    <property type="term" value="P:mRNA processing"/>
    <property type="evidence" value="ECO:0007669"/>
    <property type="project" value="UniProtKB-KW"/>
</dbReference>
<evidence type="ECO:0000259" key="7">
    <source>
        <dbReference type="PROSITE" id="PS51025"/>
    </source>
</evidence>
<feature type="region of interest" description="Disordered" evidence="6">
    <location>
        <begin position="137"/>
        <end position="259"/>
    </location>
</feature>
<comment type="caution">
    <text evidence="8">The sequence shown here is derived from an EMBL/GenBank/DDBJ whole genome shotgun (WGS) entry which is preliminary data.</text>
</comment>
<dbReference type="Pfam" id="PF01480">
    <property type="entry name" value="PWI"/>
    <property type="match status" value="1"/>
</dbReference>
<feature type="domain" description="PWI" evidence="7">
    <location>
        <begin position="21"/>
        <end position="126"/>
    </location>
</feature>
<dbReference type="AlphaFoldDB" id="A0A9W4TZI5"/>
<evidence type="ECO:0000256" key="3">
    <source>
        <dbReference type="ARBA" id="ARBA00022664"/>
    </source>
</evidence>
<keyword evidence="4" id="KW-0747">Spliceosome</keyword>
<feature type="compositionally biased region" description="Basic and acidic residues" evidence="6">
    <location>
        <begin position="177"/>
        <end position="259"/>
    </location>
</feature>
<evidence type="ECO:0000313" key="8">
    <source>
        <dbReference type="EMBL" id="CAI5759929.1"/>
    </source>
</evidence>
<proteinExistence type="inferred from homology"/>
<dbReference type="EMBL" id="CANTUO010000005">
    <property type="protein sequence ID" value="CAI5759929.1"/>
    <property type="molecule type" value="Genomic_DNA"/>
</dbReference>
<protein>
    <recommendedName>
        <fullName evidence="2">U1 small nuclear ribonucleoprotein component SNU71</fullName>
    </recommendedName>
</protein>
<comment type="similarity">
    <text evidence="1">Belongs to the SNU71 family.</text>
</comment>
<evidence type="ECO:0000313" key="9">
    <source>
        <dbReference type="Proteomes" id="UP001152885"/>
    </source>
</evidence>
<keyword evidence="4" id="KW-0508">mRNA splicing</keyword>
<feature type="compositionally biased region" description="Basic and acidic residues" evidence="6">
    <location>
        <begin position="137"/>
        <end position="146"/>
    </location>
</feature>